<name>A0A1J5QIP8_9ZZZZ</name>
<evidence type="ECO:0000313" key="2">
    <source>
        <dbReference type="EMBL" id="OIQ83390.1"/>
    </source>
</evidence>
<protein>
    <submittedName>
        <fullName evidence="2">Uncharacterized protein</fullName>
    </submittedName>
</protein>
<feature type="compositionally biased region" description="Low complexity" evidence="1">
    <location>
        <begin position="113"/>
        <end position="126"/>
    </location>
</feature>
<comment type="caution">
    <text evidence="2">The sequence shown here is derived from an EMBL/GenBank/DDBJ whole genome shotgun (WGS) entry which is preliminary data.</text>
</comment>
<organism evidence="2">
    <name type="scientific">mine drainage metagenome</name>
    <dbReference type="NCBI Taxonomy" id="410659"/>
    <lineage>
        <taxon>unclassified sequences</taxon>
        <taxon>metagenomes</taxon>
        <taxon>ecological metagenomes</taxon>
    </lineage>
</organism>
<dbReference type="EMBL" id="MLJW01000708">
    <property type="protein sequence ID" value="OIQ83390.1"/>
    <property type="molecule type" value="Genomic_DNA"/>
</dbReference>
<gene>
    <name evidence="2" type="ORF">GALL_348220</name>
</gene>
<accession>A0A1J5QIP8</accession>
<feature type="region of interest" description="Disordered" evidence="1">
    <location>
        <begin position="112"/>
        <end position="139"/>
    </location>
</feature>
<evidence type="ECO:0000256" key="1">
    <source>
        <dbReference type="SAM" id="MobiDB-lite"/>
    </source>
</evidence>
<dbReference type="AlphaFoldDB" id="A0A1J5QIP8"/>
<proteinExistence type="predicted"/>
<sequence>MSALVADLDQRDAIGPQAGGGLAQQPPHQVHAVGAAGQRQLGLVAELQRQLAHRSRIDVGRVAQQQVDVAGQLLQQIRALQPHARRVQGDVGRGDLERVGRNVTAPDVGVRPALRGQDRQAAAAGADVDDAPRRRRQPRLERVVEQLGDEGARHDDALVDDETLAVQPRLADQVGGRAARLDARVQQGPQPLQRRLGHRATAQPRQLREAVEHGPAQRVNQHPRRLLRGVLGALAVLQPGALQPRGGVAPDFVESRLRHHATSAASVRR</sequence>
<reference evidence="2" key="1">
    <citation type="submission" date="2016-10" db="EMBL/GenBank/DDBJ databases">
        <title>Sequence of Gallionella enrichment culture.</title>
        <authorList>
            <person name="Poehlein A."/>
            <person name="Muehling M."/>
            <person name="Daniel R."/>
        </authorList>
    </citation>
    <scope>NUCLEOTIDE SEQUENCE</scope>
</reference>